<proteinExistence type="predicted"/>
<name>D5U0P2_THEAM</name>
<keyword evidence="1" id="KW-0812">Transmembrane</keyword>
<dbReference type="HOGENOM" id="CLU_220395_0_0_2"/>
<sequence length="32" mass="3703">MDPDALAFLIGSWLFILILTAYCLTKLFKQKK</sequence>
<dbReference type="AlphaFoldDB" id="D5U0P2"/>
<evidence type="ECO:0000313" key="2">
    <source>
        <dbReference type="EMBL" id="ADG90692.1"/>
    </source>
</evidence>
<accession>D5U0P2</accession>
<protein>
    <submittedName>
        <fullName evidence="2">Uncharacterized protein</fullName>
    </submittedName>
</protein>
<keyword evidence="1" id="KW-1133">Transmembrane helix</keyword>
<dbReference type="EMBL" id="CP001939">
    <property type="protein sequence ID" value="ADG90692.1"/>
    <property type="molecule type" value="Genomic_DNA"/>
</dbReference>
<dbReference type="KEGG" id="tag:Tagg_0417"/>
<dbReference type="Proteomes" id="UP000002376">
    <property type="component" value="Chromosome"/>
</dbReference>
<reference evidence="3" key="2">
    <citation type="journal article" date="2010" name="Stand. Genomic Sci.">
        <title>Complete genome sequence of Thermosphaera aggregans type strain (M11TLT).</title>
        <authorList>
            <person name="Spring S."/>
            <person name="Rachel R."/>
            <person name="Lapidus A."/>
            <person name="Davenport K."/>
            <person name="Tice H."/>
            <person name="Copeland A."/>
            <person name="Cheng J.-F."/>
            <person name="Lucas S."/>
            <person name="Chen F."/>
            <person name="Nolan M."/>
            <person name="Bruce D."/>
            <person name="Goodwin L."/>
            <person name="Pitluck S."/>
            <person name="Ivanova N."/>
            <person name="Mavromatis K."/>
            <person name="Ovchinnikova G."/>
            <person name="Pati A."/>
            <person name="Chen A."/>
            <person name="Palaniappan K."/>
            <person name="Land M."/>
            <person name="Hauser L."/>
            <person name="Chang Y.-J."/>
            <person name="Jeffries C.C."/>
            <person name="Brettin T."/>
            <person name="Detter J.C."/>
            <person name="Tapia R."/>
            <person name="Han C."/>
            <person name="Heimerl T."/>
            <person name="Weikl F."/>
            <person name="Brambilla E."/>
            <person name="Goker M."/>
            <person name="Bristow J."/>
            <person name="Eisen J.A."/>
            <person name="Markowitz V."/>
            <person name="Hugenholtz P."/>
            <person name="Kyrpides N.C."/>
            <person name="Klenk H.-P."/>
        </authorList>
    </citation>
    <scope>NUCLEOTIDE SEQUENCE [LARGE SCALE GENOMIC DNA]</scope>
    <source>
        <strain evidence="3">DSM 11486 / M11TL</strain>
    </source>
</reference>
<gene>
    <name evidence="2" type="ordered locus">Tagg_0417</name>
</gene>
<keyword evidence="1" id="KW-0472">Membrane</keyword>
<reference evidence="2 3" key="1">
    <citation type="journal article" date="2010" name="Stand. Genomic Sci.">
        <title>Complete genome sequence of Thermosphaera aggregans type strain (M11TL).</title>
        <authorList>
            <person name="Spring S."/>
            <person name="Rachel R."/>
            <person name="Lapidus A."/>
            <person name="Davenport K."/>
            <person name="Tice H."/>
            <person name="Copeland A."/>
            <person name="Cheng J.F."/>
            <person name="Lucas S."/>
            <person name="Chen F."/>
            <person name="Nolan M."/>
            <person name="Bruce D."/>
            <person name="Goodwin L."/>
            <person name="Pitluck S."/>
            <person name="Ivanova N."/>
            <person name="Mavromatis K."/>
            <person name="Ovchinnikova G."/>
            <person name="Pati A."/>
            <person name="Chen A."/>
            <person name="Palaniappan K."/>
            <person name="Land M."/>
            <person name="Hauser L."/>
            <person name="Chang Y.J."/>
            <person name="Jeffries C.C."/>
            <person name="Brettin T."/>
            <person name="Detter J.C."/>
            <person name="Tapia R."/>
            <person name="Han C."/>
            <person name="Heimerl T."/>
            <person name="Weikl F."/>
            <person name="Brambilla E."/>
            <person name="Goker M."/>
            <person name="Bristow J."/>
            <person name="Eisen J.A."/>
            <person name="Markowitz V."/>
            <person name="Hugenholtz P."/>
            <person name="Kyrpides N.C."/>
            <person name="Klenk H.P."/>
        </authorList>
    </citation>
    <scope>NUCLEOTIDE SEQUENCE [LARGE SCALE GENOMIC DNA]</scope>
    <source>
        <strain evidence="3">DSM 11486 / M11TL</strain>
    </source>
</reference>
<dbReference type="eggNOG" id="arCOG13647">
    <property type="taxonomic scope" value="Archaea"/>
</dbReference>
<organism evidence="2 3">
    <name type="scientific">Thermosphaera aggregans (strain DSM 11486 / M11TL)</name>
    <dbReference type="NCBI Taxonomy" id="633148"/>
    <lineage>
        <taxon>Archaea</taxon>
        <taxon>Thermoproteota</taxon>
        <taxon>Thermoprotei</taxon>
        <taxon>Desulfurococcales</taxon>
        <taxon>Desulfurococcaceae</taxon>
        <taxon>Thermosphaera</taxon>
    </lineage>
</organism>
<keyword evidence="3" id="KW-1185">Reference proteome</keyword>
<evidence type="ECO:0000313" key="3">
    <source>
        <dbReference type="Proteomes" id="UP000002376"/>
    </source>
</evidence>
<feature type="transmembrane region" description="Helical" evidence="1">
    <location>
        <begin position="6"/>
        <end position="25"/>
    </location>
</feature>
<evidence type="ECO:0000256" key="1">
    <source>
        <dbReference type="SAM" id="Phobius"/>
    </source>
</evidence>
<reference key="3">
    <citation type="submission" date="2010-02" db="EMBL/GenBank/DDBJ databases">
        <title>Complete genome sequence of Thermosphaera aggregans type strain (M11TL).</title>
        <authorList>
            <consortium name="US DOE Joint Genome Institute (JGI-PGF)"/>
            <person name="Spring S."/>
            <person name="Lapidus A."/>
            <person name="Munk C."/>
            <person name="Schroeder M."/>
            <person name="Glavina Del Rio T."/>
            <person name="Tice H."/>
            <person name="Copeland A."/>
            <person name="Cheng J.-F."/>
            <person name="Lucas S."/>
            <person name="Chen F."/>
            <person name="Nolan M."/>
            <person name="Bruce D."/>
            <person name="Goodwin L."/>
            <person name="Pitluck S."/>
            <person name="Ivanova N."/>
            <person name="Mavromatis K."/>
            <person name="Ovchinnikova G."/>
            <person name="Pati A."/>
            <person name="Chen A."/>
            <person name="Palaniappan K."/>
            <person name="Land M."/>
            <person name="Hauser L."/>
            <person name="Chang Y.-J."/>
            <person name="Jeffries C.C."/>
            <person name="Brettin T."/>
            <person name="Detter J.C."/>
            <person name="Tapia R."/>
            <person name="Han C."/>
            <person name="Chain P."/>
            <person name="Heimerl T."/>
            <person name="Weik F."/>
            <person name="Goker M."/>
            <person name="Rachel R."/>
            <person name="Bristow J."/>
            <person name="Eisen J.A."/>
            <person name="Markowitz V."/>
            <person name="Hugenholtz P."/>
            <person name="Kyrpides N.C."/>
            <person name="Klenk H.-P."/>
        </authorList>
    </citation>
    <scope>NUCLEOTIDE SEQUENCE</scope>
    <source>
        <strain>DSM 11486</strain>
    </source>
</reference>